<comment type="caution">
    <text evidence="1">The sequence shown here is derived from an EMBL/GenBank/DDBJ whole genome shotgun (WGS) entry which is preliminary data.</text>
</comment>
<feature type="non-terminal residue" evidence="1">
    <location>
        <position position="1"/>
    </location>
</feature>
<reference evidence="1" key="1">
    <citation type="journal article" date="2015" name="Nature">
        <title>Complex archaea that bridge the gap between prokaryotes and eukaryotes.</title>
        <authorList>
            <person name="Spang A."/>
            <person name="Saw J.H."/>
            <person name="Jorgensen S.L."/>
            <person name="Zaremba-Niedzwiedzka K."/>
            <person name="Martijn J."/>
            <person name="Lind A.E."/>
            <person name="van Eijk R."/>
            <person name="Schleper C."/>
            <person name="Guy L."/>
            <person name="Ettema T.J."/>
        </authorList>
    </citation>
    <scope>NUCLEOTIDE SEQUENCE</scope>
</reference>
<dbReference type="EMBL" id="LAZR01022479">
    <property type="protein sequence ID" value="KKL81723.1"/>
    <property type="molecule type" value="Genomic_DNA"/>
</dbReference>
<protein>
    <submittedName>
        <fullName evidence="1">Uncharacterized protein</fullName>
    </submittedName>
</protein>
<proteinExistence type="predicted"/>
<name>A0A0F9F605_9ZZZZ</name>
<organism evidence="1">
    <name type="scientific">marine sediment metagenome</name>
    <dbReference type="NCBI Taxonomy" id="412755"/>
    <lineage>
        <taxon>unclassified sequences</taxon>
        <taxon>metagenomes</taxon>
        <taxon>ecological metagenomes</taxon>
    </lineage>
</organism>
<gene>
    <name evidence="1" type="ORF">LCGC14_1991850</name>
</gene>
<sequence>DDRVTELQAEVKVLQKLISQHHSLDFSQLSPGEACPICQKAEEVKDE</sequence>
<accession>A0A0F9F605</accession>
<dbReference type="AlphaFoldDB" id="A0A0F9F605"/>
<evidence type="ECO:0000313" key="1">
    <source>
        <dbReference type="EMBL" id="KKL81723.1"/>
    </source>
</evidence>